<dbReference type="PANTHER" id="PTHR43289:SF34">
    <property type="entry name" value="SERINE_THREONINE-PROTEIN KINASE YBDM-RELATED"/>
    <property type="match status" value="1"/>
</dbReference>
<feature type="compositionally biased region" description="Polar residues" evidence="6">
    <location>
        <begin position="309"/>
        <end position="319"/>
    </location>
</feature>
<keyword evidence="4 5" id="KW-0067">ATP-binding</keyword>
<dbReference type="SUPFAM" id="SSF56112">
    <property type="entry name" value="Protein kinase-like (PK-like)"/>
    <property type="match status" value="1"/>
</dbReference>
<dbReference type="PANTHER" id="PTHR43289">
    <property type="entry name" value="MITOGEN-ACTIVATED PROTEIN KINASE KINASE KINASE 20-RELATED"/>
    <property type="match status" value="1"/>
</dbReference>
<reference evidence="9 10" key="1">
    <citation type="submission" date="2019-05" db="EMBL/GenBank/DDBJ databases">
        <authorList>
            <person name="Lee S.D."/>
        </authorList>
    </citation>
    <scope>NUCLEOTIDE SEQUENCE [LARGE SCALE GENOMIC DNA]</scope>
    <source>
        <strain evidence="9 10">YC2-7</strain>
    </source>
</reference>
<dbReference type="InterPro" id="IPR008271">
    <property type="entry name" value="Ser/Thr_kinase_AS"/>
</dbReference>
<evidence type="ECO:0000256" key="7">
    <source>
        <dbReference type="SAM" id="Phobius"/>
    </source>
</evidence>
<dbReference type="PROSITE" id="PS00107">
    <property type="entry name" value="PROTEIN_KINASE_ATP"/>
    <property type="match status" value="1"/>
</dbReference>
<keyword evidence="10" id="KW-1185">Reference proteome</keyword>
<feature type="transmembrane region" description="Helical" evidence="7">
    <location>
        <begin position="349"/>
        <end position="371"/>
    </location>
</feature>
<dbReference type="InterPro" id="IPR017441">
    <property type="entry name" value="Protein_kinase_ATP_BS"/>
</dbReference>
<evidence type="ECO:0000256" key="6">
    <source>
        <dbReference type="SAM" id="MobiDB-lite"/>
    </source>
</evidence>
<dbReference type="EMBL" id="VCQU01000012">
    <property type="protein sequence ID" value="NMN98773.1"/>
    <property type="molecule type" value="Genomic_DNA"/>
</dbReference>
<evidence type="ECO:0000313" key="9">
    <source>
        <dbReference type="EMBL" id="NMN98773.1"/>
    </source>
</evidence>
<proteinExistence type="predicted"/>
<dbReference type="GO" id="GO:0005524">
    <property type="term" value="F:ATP binding"/>
    <property type="evidence" value="ECO:0007669"/>
    <property type="project" value="UniProtKB-UniRule"/>
</dbReference>
<keyword evidence="2 5" id="KW-0547">Nucleotide-binding</keyword>
<evidence type="ECO:0000256" key="1">
    <source>
        <dbReference type="ARBA" id="ARBA00022679"/>
    </source>
</evidence>
<protein>
    <submittedName>
        <fullName evidence="9">Serine/threonine protein kinase</fullName>
    </submittedName>
</protein>
<evidence type="ECO:0000313" key="10">
    <source>
        <dbReference type="Proteomes" id="UP000535543"/>
    </source>
</evidence>
<dbReference type="CDD" id="cd14014">
    <property type="entry name" value="STKc_PknB_like"/>
    <property type="match status" value="1"/>
</dbReference>
<dbReference type="RefSeq" id="WP_169593407.1">
    <property type="nucleotide sequence ID" value="NZ_VCQU01000012.1"/>
</dbReference>
<dbReference type="InterPro" id="IPR011009">
    <property type="entry name" value="Kinase-like_dom_sf"/>
</dbReference>
<dbReference type="Proteomes" id="UP000535543">
    <property type="component" value="Unassembled WGS sequence"/>
</dbReference>
<dbReference type="Gene3D" id="3.30.200.20">
    <property type="entry name" value="Phosphorylase Kinase, domain 1"/>
    <property type="match status" value="1"/>
</dbReference>
<keyword evidence="1" id="KW-0808">Transferase</keyword>
<dbReference type="AlphaFoldDB" id="A0A848KI82"/>
<dbReference type="GO" id="GO:0004674">
    <property type="term" value="F:protein serine/threonine kinase activity"/>
    <property type="evidence" value="ECO:0007669"/>
    <property type="project" value="UniProtKB-KW"/>
</dbReference>
<keyword evidence="9" id="KW-0723">Serine/threonine-protein kinase</keyword>
<feature type="region of interest" description="Disordered" evidence="6">
    <location>
        <begin position="297"/>
        <end position="323"/>
    </location>
</feature>
<gene>
    <name evidence="9" type="ORF">FGL95_27440</name>
</gene>
<dbReference type="PROSITE" id="PS50011">
    <property type="entry name" value="PROTEIN_KINASE_DOM"/>
    <property type="match status" value="1"/>
</dbReference>
<feature type="domain" description="Protein kinase" evidence="8">
    <location>
        <begin position="15"/>
        <end position="276"/>
    </location>
</feature>
<dbReference type="PROSITE" id="PS00108">
    <property type="entry name" value="PROTEIN_KINASE_ST"/>
    <property type="match status" value="1"/>
</dbReference>
<keyword evidence="7" id="KW-1133">Transmembrane helix</keyword>
<dbReference type="Pfam" id="PF00069">
    <property type="entry name" value="Pkinase"/>
    <property type="match status" value="1"/>
</dbReference>
<evidence type="ECO:0000256" key="4">
    <source>
        <dbReference type="ARBA" id="ARBA00022840"/>
    </source>
</evidence>
<organism evidence="9 10">
    <name type="scientific">Antrihabitans stalactiti</name>
    <dbReference type="NCBI Taxonomy" id="2584121"/>
    <lineage>
        <taxon>Bacteria</taxon>
        <taxon>Bacillati</taxon>
        <taxon>Actinomycetota</taxon>
        <taxon>Actinomycetes</taxon>
        <taxon>Mycobacteriales</taxon>
        <taxon>Nocardiaceae</taxon>
        <taxon>Antrihabitans</taxon>
    </lineage>
</organism>
<dbReference type="Gene3D" id="1.10.510.10">
    <property type="entry name" value="Transferase(Phosphotransferase) domain 1"/>
    <property type="match status" value="1"/>
</dbReference>
<evidence type="ECO:0000256" key="5">
    <source>
        <dbReference type="PROSITE-ProRule" id="PRU10141"/>
    </source>
</evidence>
<evidence type="ECO:0000256" key="2">
    <source>
        <dbReference type="ARBA" id="ARBA00022741"/>
    </source>
</evidence>
<evidence type="ECO:0000259" key="8">
    <source>
        <dbReference type="PROSITE" id="PS50011"/>
    </source>
</evidence>
<dbReference type="InterPro" id="IPR000719">
    <property type="entry name" value="Prot_kinase_dom"/>
</dbReference>
<evidence type="ECO:0000256" key="3">
    <source>
        <dbReference type="ARBA" id="ARBA00022777"/>
    </source>
</evidence>
<feature type="binding site" evidence="5">
    <location>
        <position position="43"/>
    </location>
    <ligand>
        <name>ATP</name>
        <dbReference type="ChEBI" id="CHEBI:30616"/>
    </ligand>
</feature>
<reference evidence="9 10" key="2">
    <citation type="submission" date="2020-06" db="EMBL/GenBank/DDBJ databases">
        <title>Antribacter stalactiti gen. nov., sp. nov., a new member of the family Nacardiaceae isolated from a cave.</title>
        <authorList>
            <person name="Kim I.S."/>
        </authorList>
    </citation>
    <scope>NUCLEOTIDE SEQUENCE [LARGE SCALE GENOMIC DNA]</scope>
    <source>
        <strain evidence="9 10">YC2-7</strain>
    </source>
</reference>
<keyword evidence="7" id="KW-0812">Transmembrane</keyword>
<accession>A0A848KI82</accession>
<sequence length="512" mass="53080">MRPLGPDDPRMIGEYRLLGVLGAGGMGRVYLGRNFGGRTVAVKVVRPELADDATFRMRFEREVTAASRVGGQYTAAVLGADVNATSPWVATSYVAGLSLQEAIADHGPLPEQSLRVLAIGLARALIAVHAAGIIHRDLKPSNVILALDGPKVIDFGIARAADASVLTTTGSVIGSPGFMCPEQVTGSRAIGPSGDVFSLGGVLVYAATGQGPFGEGDTMAMLWRVVQEPARLDGAPEALQPLLAACLEKDPELRPTPRQIVAQLVQDGEPQPLGWLPGPILEEVSRRAVGLLDLETGEHHGAADPPSSPQIATRPNVPTFSRDIADRPAAQPTEVRHAPPPASKNQRPLMIFGAFAIGIAVVLAIVVAVTLMGRSSSDKNSTDTAVTEATSETAAVVATGSLPTSFEGEWTGSASDGLATYAIELTLYAGNVGDQVGSSANTGELTNTRCERTETLTGVSETEITLEAKLSGGSTQCLDDGSTSTVTLQPDGSMSYSMSGPVGNISGTLAKK</sequence>
<keyword evidence="3 9" id="KW-0418">Kinase</keyword>
<dbReference type="SMART" id="SM00220">
    <property type="entry name" value="S_TKc"/>
    <property type="match status" value="1"/>
</dbReference>
<name>A0A848KI82_9NOCA</name>
<keyword evidence="7" id="KW-0472">Membrane</keyword>
<comment type="caution">
    <text evidence="9">The sequence shown here is derived from an EMBL/GenBank/DDBJ whole genome shotgun (WGS) entry which is preliminary data.</text>
</comment>